<keyword evidence="3" id="KW-1185">Reference proteome</keyword>
<dbReference type="PANTHER" id="PTHR28080:SF1">
    <property type="entry name" value="PEROXISOMAL BIOGENESIS FACTOR 3"/>
    <property type="match status" value="1"/>
</dbReference>
<name>A0A1C7MKP5_GRIFR</name>
<gene>
    <name evidence="2" type="primary">PEX3</name>
    <name evidence="2" type="ORF">A0H81_03115</name>
</gene>
<protein>
    <submittedName>
        <fullName evidence="2">Peroxisomal biogenesis factor 3</fullName>
    </submittedName>
</protein>
<reference evidence="2 3" key="1">
    <citation type="submission" date="2016-03" db="EMBL/GenBank/DDBJ databases">
        <title>Whole genome sequencing of Grifola frondosa 9006-11.</title>
        <authorList>
            <person name="Min B."/>
            <person name="Park H."/>
            <person name="Kim J.-G."/>
            <person name="Cho H."/>
            <person name="Oh Y.-L."/>
            <person name="Kong W.-S."/>
            <person name="Choi I.-G."/>
        </authorList>
    </citation>
    <scope>NUCLEOTIDE SEQUENCE [LARGE SCALE GENOMIC DNA]</scope>
    <source>
        <strain evidence="2 3">9006-11</strain>
    </source>
</reference>
<dbReference type="Pfam" id="PF04882">
    <property type="entry name" value="Peroxin-3"/>
    <property type="match status" value="2"/>
</dbReference>
<dbReference type="GO" id="GO:0005778">
    <property type="term" value="C:peroxisomal membrane"/>
    <property type="evidence" value="ECO:0007669"/>
    <property type="project" value="InterPro"/>
</dbReference>
<dbReference type="Proteomes" id="UP000092993">
    <property type="component" value="Unassembled WGS sequence"/>
</dbReference>
<evidence type="ECO:0000313" key="2">
    <source>
        <dbReference type="EMBL" id="OBZ77019.1"/>
    </source>
</evidence>
<dbReference type="GO" id="GO:0045046">
    <property type="term" value="P:protein import into peroxisome membrane"/>
    <property type="evidence" value="ECO:0007669"/>
    <property type="project" value="TreeGrafter"/>
</dbReference>
<dbReference type="STRING" id="5627.A0A1C7MKP5"/>
<dbReference type="OMA" id="HRGWKDL"/>
<evidence type="ECO:0000313" key="3">
    <source>
        <dbReference type="Proteomes" id="UP000092993"/>
    </source>
</evidence>
<dbReference type="PANTHER" id="PTHR28080">
    <property type="entry name" value="PEROXISOMAL BIOGENESIS FACTOR 3"/>
    <property type="match status" value="1"/>
</dbReference>
<dbReference type="EMBL" id="LUGG01000003">
    <property type="protein sequence ID" value="OBZ77019.1"/>
    <property type="molecule type" value="Genomic_DNA"/>
</dbReference>
<feature type="region of interest" description="Disordered" evidence="1">
    <location>
        <begin position="110"/>
        <end position="200"/>
    </location>
</feature>
<dbReference type="AlphaFoldDB" id="A0A1C7MKP5"/>
<accession>A0A1C7MKP5</accession>
<proteinExistence type="predicted"/>
<sequence length="559" mass="62455">MLHALAKYFHERRRGLTRAASYVGGVYLIGRYVADRLEDVRNKVIQDRLARENLRRRFEQNQQDVAFTIMALLPTLGTHILQDMDVEGVTHELQSFSRASKTAMELQHFAPPSESGLSLSAKTSHSNEQDGRSENGSISVVSSVGQDDGTSIDLTASSTSWAVSSMQSSQPSEEPAVDPLHPAPPPSSRPPSPTLESTFPTQSCQPALYQAQPMEEQAIPVTRSKAELWKEVKILSERGSTLGARGITHHNVISPAFTRTLTVIYSITLLSIFTHIQLNILGRSKYIQSTIQLERDERMREQLQYNTSVYSLFWAWSGDTDDLEEAEAISEETERKYLTLSWWILHVGWKDVGERVRRGVEEVFEGFVFTIGGRCLRLILLPLSVSLKTKLTVADLHRLISDVRRRVEYEVTFEGQERRINFMSTLLPPTPETLQHVLTQGGIPARLANASDTKFESLLSETRTHLSSGSFERVLEVCLDQATDILFSGVEKHPLRGPSSVLGQEPRERLAGMLPGLARWCHLALEALPNELVDRLTISAGACEREGGVGILSYNLLKL</sequence>
<feature type="compositionally biased region" description="Polar residues" evidence="1">
    <location>
        <begin position="134"/>
        <end position="154"/>
    </location>
</feature>
<organism evidence="2 3">
    <name type="scientific">Grifola frondosa</name>
    <name type="common">Maitake</name>
    <name type="synonym">Polyporus frondosus</name>
    <dbReference type="NCBI Taxonomy" id="5627"/>
    <lineage>
        <taxon>Eukaryota</taxon>
        <taxon>Fungi</taxon>
        <taxon>Dikarya</taxon>
        <taxon>Basidiomycota</taxon>
        <taxon>Agaricomycotina</taxon>
        <taxon>Agaricomycetes</taxon>
        <taxon>Polyporales</taxon>
        <taxon>Grifolaceae</taxon>
        <taxon>Grifola</taxon>
    </lineage>
</organism>
<dbReference type="InterPro" id="IPR006966">
    <property type="entry name" value="Peroxin-3"/>
</dbReference>
<feature type="compositionally biased region" description="Low complexity" evidence="1">
    <location>
        <begin position="155"/>
        <end position="174"/>
    </location>
</feature>
<dbReference type="OrthoDB" id="45930at2759"/>
<feature type="compositionally biased region" description="Pro residues" evidence="1">
    <location>
        <begin position="181"/>
        <end position="193"/>
    </location>
</feature>
<comment type="caution">
    <text evidence="2">The sequence shown here is derived from an EMBL/GenBank/DDBJ whole genome shotgun (WGS) entry which is preliminary data.</text>
</comment>
<dbReference type="GO" id="GO:0030674">
    <property type="term" value="F:protein-macromolecule adaptor activity"/>
    <property type="evidence" value="ECO:0007669"/>
    <property type="project" value="TreeGrafter"/>
</dbReference>
<evidence type="ECO:0000256" key="1">
    <source>
        <dbReference type="SAM" id="MobiDB-lite"/>
    </source>
</evidence>
<feature type="compositionally biased region" description="Polar residues" evidence="1">
    <location>
        <begin position="115"/>
        <end position="124"/>
    </location>
</feature>